<reference evidence="1 2" key="2">
    <citation type="submission" date="2018-03" db="EMBL/GenBank/DDBJ databases">
        <authorList>
            <person name="Keele B.F."/>
        </authorList>
    </citation>
    <scope>NUCLEOTIDE SEQUENCE [LARGE SCALE GENOMIC DNA]</scope>
    <source>
        <strain evidence="1 2">CCALA 016</strain>
    </source>
</reference>
<protein>
    <submittedName>
        <fullName evidence="1">Uncharacterized protein</fullName>
    </submittedName>
</protein>
<evidence type="ECO:0000313" key="1">
    <source>
        <dbReference type="EMBL" id="PSF30589.1"/>
    </source>
</evidence>
<dbReference type="Proteomes" id="UP000239001">
    <property type="component" value="Unassembled WGS sequence"/>
</dbReference>
<name>A0A2T1LR65_9CHRO</name>
<accession>A0A2T1LR65</accession>
<reference evidence="1 2" key="1">
    <citation type="submission" date="2018-03" db="EMBL/GenBank/DDBJ databases">
        <title>The ancient ancestry and fast evolution of plastids.</title>
        <authorList>
            <person name="Moore K.R."/>
            <person name="Magnabosco C."/>
            <person name="Momper L."/>
            <person name="Gold D.A."/>
            <person name="Bosak T."/>
            <person name="Fournier G.P."/>
        </authorList>
    </citation>
    <scope>NUCLEOTIDE SEQUENCE [LARGE SCALE GENOMIC DNA]</scope>
    <source>
        <strain evidence="1 2">CCALA 016</strain>
    </source>
</reference>
<comment type="caution">
    <text evidence="1">The sequence shown here is derived from an EMBL/GenBank/DDBJ whole genome shotgun (WGS) entry which is preliminary data.</text>
</comment>
<gene>
    <name evidence="1" type="ORF">C7H19_23700</name>
</gene>
<dbReference type="EMBL" id="PXOH01000053">
    <property type="protein sequence ID" value="PSF30589.1"/>
    <property type="molecule type" value="Genomic_DNA"/>
</dbReference>
<proteinExistence type="predicted"/>
<dbReference type="OrthoDB" id="9965515at2"/>
<organism evidence="1 2">
    <name type="scientific">Aphanothece hegewaldii CCALA 016</name>
    <dbReference type="NCBI Taxonomy" id="2107694"/>
    <lineage>
        <taxon>Bacteria</taxon>
        <taxon>Bacillati</taxon>
        <taxon>Cyanobacteriota</taxon>
        <taxon>Cyanophyceae</taxon>
        <taxon>Oscillatoriophycideae</taxon>
        <taxon>Chroococcales</taxon>
        <taxon>Aphanothecaceae</taxon>
        <taxon>Aphanothece</taxon>
    </lineage>
</organism>
<evidence type="ECO:0000313" key="2">
    <source>
        <dbReference type="Proteomes" id="UP000239001"/>
    </source>
</evidence>
<dbReference type="AlphaFoldDB" id="A0A2T1LR65"/>
<dbReference type="RefSeq" id="WP_106459380.1">
    <property type="nucleotide sequence ID" value="NZ_PXOH01000053.1"/>
</dbReference>
<keyword evidence="2" id="KW-1185">Reference proteome</keyword>
<sequence>METSVIFDGTLQPNQVSDSQSFTNGQFLLFDVPGLQQGEGVQIGMSIILKIPIIGKIAEKILPMTLIERDLSLNLDTNLLFPIPREITESGHEVYCSFASTETVQLRAYVITSNVTQESLLSTLDNKIQELKDLITNSQFEDLTDILLKSLLF</sequence>